<accession>A0ACC5SW45</accession>
<sequence>MRFSRGLAVAGSLAAALLFVQVASAQDAEDEEYKAQLPDVAIYKAMLDANKQTGWIQFRNYDDRQLIYFTALQTMHCRLSEIRYSINSDALDKRFPLAKCNPQIPFNLPADETADYVYISLAANEAKTLTIQAVWDDGAGSEIVVYKPCDNVGDATCAAIKTIKKPSKLLPQPMPADSPVRGVQTPIPGKTFSEPKPASASRPAVE</sequence>
<keyword evidence="2" id="KW-1185">Reference proteome</keyword>
<proteinExistence type="predicted"/>
<organism evidence="1 2">
    <name type="scientific">Ensifer adhaerens</name>
    <name type="common">Sinorhizobium morelense</name>
    <dbReference type="NCBI Taxonomy" id="106592"/>
    <lineage>
        <taxon>Bacteria</taxon>
        <taxon>Pseudomonadati</taxon>
        <taxon>Pseudomonadota</taxon>
        <taxon>Alphaproteobacteria</taxon>
        <taxon>Hyphomicrobiales</taxon>
        <taxon>Rhizobiaceae</taxon>
        <taxon>Sinorhizobium/Ensifer group</taxon>
        <taxon>Ensifer</taxon>
    </lineage>
</organism>
<name>A0ACC5SW45_ENSAD</name>
<dbReference type="EMBL" id="JAGGJR010000004">
    <property type="protein sequence ID" value="MBP1873118.1"/>
    <property type="molecule type" value="Genomic_DNA"/>
</dbReference>
<gene>
    <name evidence="1" type="ORF">J2Z19_002833</name>
</gene>
<reference evidence="1" key="1">
    <citation type="submission" date="2021-03" db="EMBL/GenBank/DDBJ databases">
        <title>Genomic Encyclopedia of Type Strains, Phase IV (KMG-IV): sequencing the most valuable type-strain genomes for metagenomic binning, comparative biology and taxonomic classification.</title>
        <authorList>
            <person name="Goeker M."/>
        </authorList>
    </citation>
    <scope>NUCLEOTIDE SEQUENCE</scope>
    <source>
        <strain evidence="1">DSM 18131</strain>
    </source>
</reference>
<comment type="caution">
    <text evidence="1">The sequence shown here is derived from an EMBL/GenBank/DDBJ whole genome shotgun (WGS) entry which is preliminary data.</text>
</comment>
<evidence type="ECO:0000313" key="1">
    <source>
        <dbReference type="EMBL" id="MBP1873118.1"/>
    </source>
</evidence>
<evidence type="ECO:0000313" key="2">
    <source>
        <dbReference type="Proteomes" id="UP000823773"/>
    </source>
</evidence>
<protein>
    <submittedName>
        <fullName evidence="1">Uncharacterized protein</fullName>
    </submittedName>
</protein>
<dbReference type="Proteomes" id="UP000823773">
    <property type="component" value="Unassembled WGS sequence"/>
</dbReference>